<dbReference type="InterPro" id="IPR028082">
    <property type="entry name" value="Peripla_BP_I"/>
</dbReference>
<dbReference type="AlphaFoldDB" id="A0A847RWJ2"/>
<evidence type="ECO:0000313" key="7">
    <source>
        <dbReference type="EMBL" id="NLR75530.1"/>
    </source>
</evidence>
<evidence type="ECO:0000259" key="6">
    <source>
        <dbReference type="Pfam" id="PF13458"/>
    </source>
</evidence>
<dbReference type="PANTHER" id="PTHR47151">
    <property type="entry name" value="LEU/ILE/VAL-BINDING ABC TRANSPORTER SUBUNIT"/>
    <property type="match status" value="1"/>
</dbReference>
<dbReference type="Gene3D" id="3.40.50.2300">
    <property type="match status" value="2"/>
</dbReference>
<sequence length="376" mass="39601">MNPKKLALSAIALAFAASSGLTLADTVVKLGFASPLSGAQAHYGKDNENAARLAVEELNAKGVMVGGQKVKFELVVEDDQADPRMGTVVAQKLVDAKVSAIIGHFNSGTSIPASKVYADAGIPQLTVATNPKYSQQGFKSAFRLVGNDAFLGKVLGEYAVKTLKAKNIVVVDDRTAYGQGLAEQFEAAVKANGGKILRHEFTTDKAVDFSAILTSLKGSNPDVLFYGGADAQAAPLVKQMAGLGMTAKIMGGDMLNTDKFVEMAGGKPAEGHFSAVAGAPLDKQPGGAAFEKKYKAKYNQDVVLFGPQFYDAVYLVAEAMKKANSTEPAKYLAALKTISYKGVTGTFEFEANGEPKNAPVTIYEVKGGKWQVVTVK</sequence>
<evidence type="ECO:0000256" key="1">
    <source>
        <dbReference type="ARBA" id="ARBA00010062"/>
    </source>
</evidence>
<name>A0A847RWJ2_9NEIS</name>
<dbReference type="InterPro" id="IPR028081">
    <property type="entry name" value="Leu-bd"/>
</dbReference>
<feature type="signal peptide" evidence="5">
    <location>
        <begin position="1"/>
        <end position="24"/>
    </location>
</feature>
<protein>
    <submittedName>
        <fullName evidence="7">Branched-chain amino acid ABC transporter substrate-binding protein</fullName>
    </submittedName>
</protein>
<evidence type="ECO:0000256" key="4">
    <source>
        <dbReference type="ARBA" id="ARBA00022970"/>
    </source>
</evidence>
<dbReference type="PRINTS" id="PR00337">
    <property type="entry name" value="LEUILEVALBP"/>
</dbReference>
<dbReference type="Proteomes" id="UP000587991">
    <property type="component" value="Unassembled WGS sequence"/>
</dbReference>
<evidence type="ECO:0000256" key="5">
    <source>
        <dbReference type="SAM" id="SignalP"/>
    </source>
</evidence>
<evidence type="ECO:0000256" key="2">
    <source>
        <dbReference type="ARBA" id="ARBA00022448"/>
    </source>
</evidence>
<dbReference type="InterPro" id="IPR000709">
    <property type="entry name" value="Leu_Ile_Val-bd"/>
</dbReference>
<keyword evidence="2" id="KW-0813">Transport</keyword>
<dbReference type="EMBL" id="JABAIM010000002">
    <property type="protein sequence ID" value="NLR75530.1"/>
    <property type="molecule type" value="Genomic_DNA"/>
</dbReference>
<keyword evidence="4" id="KW-0029">Amino-acid transport</keyword>
<organism evidence="7 8">
    <name type="scientific">Leeia aquatica</name>
    <dbReference type="NCBI Taxonomy" id="2725557"/>
    <lineage>
        <taxon>Bacteria</taxon>
        <taxon>Pseudomonadati</taxon>
        <taxon>Pseudomonadota</taxon>
        <taxon>Betaproteobacteria</taxon>
        <taxon>Neisseriales</taxon>
        <taxon>Leeiaceae</taxon>
        <taxon>Leeia</taxon>
    </lineage>
</organism>
<dbReference type="PANTHER" id="PTHR47151:SF2">
    <property type="entry name" value="AMINO ACID BINDING PROTEIN"/>
    <property type="match status" value="1"/>
</dbReference>
<comment type="similarity">
    <text evidence="1">Belongs to the leucine-binding protein family.</text>
</comment>
<keyword evidence="3 5" id="KW-0732">Signal</keyword>
<dbReference type="CDD" id="cd06342">
    <property type="entry name" value="PBP1_ABC_LIVBP-like"/>
    <property type="match status" value="1"/>
</dbReference>
<dbReference type="SUPFAM" id="SSF53822">
    <property type="entry name" value="Periplasmic binding protein-like I"/>
    <property type="match status" value="1"/>
</dbReference>
<comment type="caution">
    <text evidence="7">The sequence shown here is derived from an EMBL/GenBank/DDBJ whole genome shotgun (WGS) entry which is preliminary data.</text>
</comment>
<feature type="chain" id="PRO_5032917568" evidence="5">
    <location>
        <begin position="25"/>
        <end position="376"/>
    </location>
</feature>
<dbReference type="GO" id="GO:0006865">
    <property type="term" value="P:amino acid transport"/>
    <property type="evidence" value="ECO:0007669"/>
    <property type="project" value="UniProtKB-KW"/>
</dbReference>
<accession>A0A847RWJ2</accession>
<evidence type="ECO:0000256" key="3">
    <source>
        <dbReference type="ARBA" id="ARBA00022729"/>
    </source>
</evidence>
<dbReference type="Pfam" id="PF13458">
    <property type="entry name" value="Peripla_BP_6"/>
    <property type="match status" value="1"/>
</dbReference>
<evidence type="ECO:0000313" key="8">
    <source>
        <dbReference type="Proteomes" id="UP000587991"/>
    </source>
</evidence>
<feature type="domain" description="Leucine-binding protein" evidence="6">
    <location>
        <begin position="28"/>
        <end position="369"/>
    </location>
</feature>
<keyword evidence="8" id="KW-1185">Reference proteome</keyword>
<reference evidence="7 8" key="1">
    <citation type="submission" date="2020-04" db="EMBL/GenBank/DDBJ databases">
        <title>Draft genome of Leeia sp. IMCC25680.</title>
        <authorList>
            <person name="Song J."/>
            <person name="Cho J.-C."/>
        </authorList>
    </citation>
    <scope>NUCLEOTIDE SEQUENCE [LARGE SCALE GENOMIC DNA]</scope>
    <source>
        <strain evidence="7 8">IMCC25680</strain>
    </source>
</reference>
<gene>
    <name evidence="7" type="ORF">HF682_10200</name>
</gene>
<proteinExistence type="inferred from homology"/>